<reference evidence="1 2" key="1">
    <citation type="submission" date="2019-12" db="EMBL/GenBank/DDBJ databases">
        <authorList>
            <person name="Alioto T."/>
            <person name="Alioto T."/>
            <person name="Gomez Garrido J."/>
        </authorList>
    </citation>
    <scope>NUCLEOTIDE SEQUENCE [LARGE SCALE GENOMIC DNA]</scope>
</reference>
<sequence length="174" mass="19854">MRKSRMTRRESEETDDTVKETDYSDERFWEKGVFDWGLGNWEFWVRLGDVSISSTNGTGEFRFSARVLVRNRNFGHYKFDDTMATIKNGDVTIGQFVIPESRAKARSTKRFYIIDDINSSSAGNHSGVLPLSVEAKLRGKVHLMKVIKRKKSADMNCTMSINLATNAVQDLNCN</sequence>
<proteinExistence type="predicted"/>
<protein>
    <submittedName>
        <fullName evidence="1">Late embryogenesis abundant At1g64065-like</fullName>
    </submittedName>
</protein>
<dbReference type="OrthoDB" id="1894389at2759"/>
<dbReference type="PANTHER" id="PTHR31852">
    <property type="entry name" value="LATE EMBRYOGENESIS ABUNDANT (LEA) HYDROXYPROLINE-RICH GLYCOPROTEIN FAMILY"/>
    <property type="match status" value="1"/>
</dbReference>
<gene>
    <name evidence="1" type="ORF">OLEA9_A058367</name>
</gene>
<dbReference type="AlphaFoldDB" id="A0A8S0SLZ2"/>
<dbReference type="Proteomes" id="UP000594638">
    <property type="component" value="Unassembled WGS sequence"/>
</dbReference>
<dbReference type="EMBL" id="CACTIH010005444">
    <property type="protein sequence ID" value="CAA2993031.1"/>
    <property type="molecule type" value="Genomic_DNA"/>
</dbReference>
<organism evidence="1 2">
    <name type="scientific">Olea europaea subsp. europaea</name>
    <dbReference type="NCBI Taxonomy" id="158383"/>
    <lineage>
        <taxon>Eukaryota</taxon>
        <taxon>Viridiplantae</taxon>
        <taxon>Streptophyta</taxon>
        <taxon>Embryophyta</taxon>
        <taxon>Tracheophyta</taxon>
        <taxon>Spermatophyta</taxon>
        <taxon>Magnoliopsida</taxon>
        <taxon>eudicotyledons</taxon>
        <taxon>Gunneridae</taxon>
        <taxon>Pentapetalae</taxon>
        <taxon>asterids</taxon>
        <taxon>lamiids</taxon>
        <taxon>Lamiales</taxon>
        <taxon>Oleaceae</taxon>
        <taxon>Oleeae</taxon>
        <taxon>Olea</taxon>
    </lineage>
</organism>
<accession>A0A8S0SLZ2</accession>
<comment type="caution">
    <text evidence="1">The sequence shown here is derived from an EMBL/GenBank/DDBJ whole genome shotgun (WGS) entry which is preliminary data.</text>
</comment>
<dbReference type="Gramene" id="OE9A058367T1">
    <property type="protein sequence ID" value="OE9A058367C1"/>
    <property type="gene ID" value="OE9A058367"/>
</dbReference>
<keyword evidence="2" id="KW-1185">Reference proteome</keyword>
<evidence type="ECO:0000313" key="2">
    <source>
        <dbReference type="Proteomes" id="UP000594638"/>
    </source>
</evidence>
<dbReference type="InterPro" id="IPR055301">
    <property type="entry name" value="Lea14-like_2"/>
</dbReference>
<evidence type="ECO:0000313" key="1">
    <source>
        <dbReference type="EMBL" id="CAA2993031.1"/>
    </source>
</evidence>
<name>A0A8S0SLZ2_OLEEU</name>